<gene>
    <name evidence="1" type="ORF">IAB02_07935</name>
</gene>
<organism evidence="1 2">
    <name type="scientific">Candidatus Pullichristensenella excrementigallinarum</name>
    <dbReference type="NCBI Taxonomy" id="2840907"/>
    <lineage>
        <taxon>Bacteria</taxon>
        <taxon>Bacillati</taxon>
        <taxon>Bacillota</taxon>
        <taxon>Clostridia</taxon>
        <taxon>Candidatus Pullichristensenella</taxon>
    </lineage>
</organism>
<reference evidence="1" key="1">
    <citation type="submission" date="2020-10" db="EMBL/GenBank/DDBJ databases">
        <authorList>
            <person name="Gilroy R."/>
        </authorList>
    </citation>
    <scope>NUCLEOTIDE SEQUENCE</scope>
    <source>
        <strain evidence="1">ChiHcec3-11533</strain>
    </source>
</reference>
<proteinExistence type="predicted"/>
<name>A0A9D1ICW6_9FIRM</name>
<dbReference type="AlphaFoldDB" id="A0A9D1ICW6"/>
<reference evidence="1" key="2">
    <citation type="journal article" date="2021" name="PeerJ">
        <title>Extensive microbial diversity within the chicken gut microbiome revealed by metagenomics and culture.</title>
        <authorList>
            <person name="Gilroy R."/>
            <person name="Ravi A."/>
            <person name="Getino M."/>
            <person name="Pursley I."/>
            <person name="Horton D.L."/>
            <person name="Alikhan N.F."/>
            <person name="Baker D."/>
            <person name="Gharbi K."/>
            <person name="Hall N."/>
            <person name="Watson M."/>
            <person name="Adriaenssens E.M."/>
            <person name="Foster-Nyarko E."/>
            <person name="Jarju S."/>
            <person name="Secka A."/>
            <person name="Antonio M."/>
            <person name="Oren A."/>
            <person name="Chaudhuri R.R."/>
            <person name="La Ragione R."/>
            <person name="Hildebrand F."/>
            <person name="Pallen M.J."/>
        </authorList>
    </citation>
    <scope>NUCLEOTIDE SEQUENCE</scope>
    <source>
        <strain evidence="1">ChiHcec3-11533</strain>
    </source>
</reference>
<evidence type="ECO:0000313" key="1">
    <source>
        <dbReference type="EMBL" id="HIU34476.1"/>
    </source>
</evidence>
<protein>
    <submittedName>
        <fullName evidence="1">Uncharacterized protein</fullName>
    </submittedName>
</protein>
<dbReference type="Proteomes" id="UP000824072">
    <property type="component" value="Unassembled WGS sequence"/>
</dbReference>
<evidence type="ECO:0000313" key="2">
    <source>
        <dbReference type="Proteomes" id="UP000824072"/>
    </source>
</evidence>
<dbReference type="EMBL" id="DVMU01000181">
    <property type="protein sequence ID" value="HIU34476.1"/>
    <property type="molecule type" value="Genomic_DNA"/>
</dbReference>
<accession>A0A9D1ICW6</accession>
<sequence>MLIRSYDDILLAGADIEGSILPTMKEYFLAAQTLDSAIWDAYGEKYSILSGGTDIAFQNAFQAFDDAFRQGKSTADAVSNMSACVQSLDALLATRYTADFELLPA</sequence>
<comment type="caution">
    <text evidence="1">The sequence shown here is derived from an EMBL/GenBank/DDBJ whole genome shotgun (WGS) entry which is preliminary data.</text>
</comment>